<comment type="catalytic activity">
    <reaction evidence="5">
        <text>a purine D-ribonucleoside + phosphate = a purine nucleobase + alpha-D-ribose 1-phosphate</text>
        <dbReference type="Rhea" id="RHEA:19805"/>
        <dbReference type="ChEBI" id="CHEBI:26386"/>
        <dbReference type="ChEBI" id="CHEBI:43474"/>
        <dbReference type="ChEBI" id="CHEBI:57720"/>
        <dbReference type="ChEBI" id="CHEBI:142355"/>
        <dbReference type="EC" id="2.4.2.1"/>
    </reaction>
</comment>
<evidence type="ECO:0000256" key="2">
    <source>
        <dbReference type="ARBA" id="ARBA00022676"/>
    </source>
</evidence>
<dbReference type="EMBL" id="LRPN01000209">
    <property type="protein sequence ID" value="KWZ76324.1"/>
    <property type="molecule type" value="Genomic_DNA"/>
</dbReference>
<keyword evidence="2 5" id="KW-0328">Glycosyltransferase</keyword>
<dbReference type="GO" id="GO:0005829">
    <property type="term" value="C:cytosol"/>
    <property type="evidence" value="ECO:0007669"/>
    <property type="project" value="TreeGrafter"/>
</dbReference>
<dbReference type="HAMAP" id="MF_01627">
    <property type="entry name" value="Pur_nucleosid_phosp"/>
    <property type="match status" value="1"/>
</dbReference>
<dbReference type="InterPro" id="IPR000845">
    <property type="entry name" value="Nucleoside_phosphorylase_d"/>
</dbReference>
<dbReference type="InterPro" id="IPR004402">
    <property type="entry name" value="DeoD-type"/>
</dbReference>
<accession>A0A133K9Z1</accession>
<feature type="binding site" description="in other chain" evidence="5">
    <location>
        <position position="30"/>
    </location>
    <ligand>
        <name>phosphate</name>
        <dbReference type="ChEBI" id="CHEBI:43474"/>
        <note>ligand shared between dimeric partners</note>
    </ligand>
</feature>
<protein>
    <recommendedName>
        <fullName evidence="5">Purine nucleoside phosphorylase DeoD-type</fullName>
        <shortName evidence="5">PNP</shortName>
        <ecNumber evidence="5">2.4.2.1</ecNumber>
    </recommendedName>
</protein>
<dbReference type="AlphaFoldDB" id="A0A133K9Z1"/>
<dbReference type="Gene3D" id="3.40.50.1580">
    <property type="entry name" value="Nucleoside phosphorylase domain"/>
    <property type="match status" value="1"/>
</dbReference>
<comment type="caution">
    <text evidence="7">The sequence shown here is derived from an EMBL/GenBank/DDBJ whole genome shotgun (WGS) entry which is preliminary data.</text>
</comment>
<feature type="binding site" evidence="5">
    <location>
        <position position="53"/>
    </location>
    <ligand>
        <name>phosphate</name>
        <dbReference type="ChEBI" id="CHEBI:43474"/>
        <note>ligand shared between dimeric partners</note>
    </ligand>
</feature>
<proteinExistence type="inferred from homology"/>
<keyword evidence="3 5" id="KW-0808">Transferase</keyword>
<comment type="catalytic activity">
    <reaction evidence="4">
        <text>uridine + phosphate = alpha-D-ribose 1-phosphate + uracil</text>
        <dbReference type="Rhea" id="RHEA:24388"/>
        <dbReference type="ChEBI" id="CHEBI:16704"/>
        <dbReference type="ChEBI" id="CHEBI:17568"/>
        <dbReference type="ChEBI" id="CHEBI:43474"/>
        <dbReference type="ChEBI" id="CHEBI:57720"/>
        <dbReference type="EC" id="2.4.2.3"/>
    </reaction>
</comment>
<comment type="function">
    <text evidence="5">Catalyzes the reversible phosphorolytic breakdown of the N-glycosidic bond in the beta-(deoxy)ribonucleoside molecules, with the formation of the corresponding free purine bases and pentose-1-phosphate.</text>
</comment>
<evidence type="ECO:0000256" key="1">
    <source>
        <dbReference type="ARBA" id="ARBA00010456"/>
    </source>
</evidence>
<evidence type="ECO:0000256" key="4">
    <source>
        <dbReference type="ARBA" id="ARBA00048447"/>
    </source>
</evidence>
<evidence type="ECO:0000256" key="3">
    <source>
        <dbReference type="ARBA" id="ARBA00022679"/>
    </source>
</evidence>
<dbReference type="GO" id="GO:0004731">
    <property type="term" value="F:purine-nucleoside phosphorylase activity"/>
    <property type="evidence" value="ECO:0007669"/>
    <property type="project" value="UniProtKB-UniRule"/>
</dbReference>
<dbReference type="PROSITE" id="PS01232">
    <property type="entry name" value="PNP_UDP_1"/>
    <property type="match status" value="1"/>
</dbReference>
<feature type="active site" description="Proton donor" evidence="5">
    <location>
        <position position="213"/>
    </location>
</feature>
<dbReference type="InterPro" id="IPR035994">
    <property type="entry name" value="Nucleoside_phosphorylase_sf"/>
</dbReference>
<evidence type="ECO:0000256" key="5">
    <source>
        <dbReference type="HAMAP-Rule" id="MF_01627"/>
    </source>
</evidence>
<feature type="binding site" description="in other chain" evidence="5">
    <location>
        <begin position="188"/>
        <end position="190"/>
    </location>
    <ligand>
        <name>a purine D-ribonucleoside</name>
        <dbReference type="ChEBI" id="CHEBI:142355"/>
        <note>ligand shared between dimeric partners</note>
    </ligand>
</feature>
<feature type="binding site" description="in other chain" evidence="5">
    <location>
        <begin position="212"/>
        <end position="213"/>
    </location>
    <ligand>
        <name>a purine D-ribonucleoside</name>
        <dbReference type="ChEBI" id="CHEBI:142355"/>
        <note>ligand shared between dimeric partners</note>
    </ligand>
</feature>
<dbReference type="NCBIfam" id="TIGR00107">
    <property type="entry name" value="deoD"/>
    <property type="match status" value="1"/>
</dbReference>
<dbReference type="SUPFAM" id="SSF53167">
    <property type="entry name" value="Purine and uridine phosphorylases"/>
    <property type="match status" value="1"/>
</dbReference>
<evidence type="ECO:0000313" key="8">
    <source>
        <dbReference type="Proteomes" id="UP000070376"/>
    </source>
</evidence>
<feature type="binding site" evidence="5">
    <location>
        <position position="14"/>
    </location>
    <ligand>
        <name>a purine D-ribonucleoside</name>
        <dbReference type="ChEBI" id="CHEBI:142355"/>
        <note>ligand shared between dimeric partners</note>
    </ligand>
</feature>
<organism evidence="7 8">
    <name type="scientific">Heyndrickxia coagulans</name>
    <name type="common">Weizmannia coagulans</name>
    <dbReference type="NCBI Taxonomy" id="1398"/>
    <lineage>
        <taxon>Bacteria</taxon>
        <taxon>Bacillati</taxon>
        <taxon>Bacillota</taxon>
        <taxon>Bacilli</taxon>
        <taxon>Bacillales</taxon>
        <taxon>Bacillaceae</taxon>
        <taxon>Heyndrickxia</taxon>
    </lineage>
</organism>
<dbReference type="Proteomes" id="UP000070376">
    <property type="component" value="Unassembled WGS sequence"/>
</dbReference>
<dbReference type="CDD" id="cd09006">
    <property type="entry name" value="PNP_EcPNPI-like"/>
    <property type="match status" value="1"/>
</dbReference>
<dbReference type="Pfam" id="PF01048">
    <property type="entry name" value="PNP_UDP_1"/>
    <property type="match status" value="1"/>
</dbReference>
<comment type="subunit">
    <text evidence="5">Homohexamer; trimer of homodimers.</text>
</comment>
<feature type="binding site" description="in other chain" evidence="5">
    <location>
        <begin position="97"/>
        <end position="100"/>
    </location>
    <ligand>
        <name>phosphate</name>
        <dbReference type="ChEBI" id="CHEBI:43474"/>
        <note>ligand shared between dimeric partners</note>
    </ligand>
</feature>
<dbReference type="GO" id="GO:0004850">
    <property type="term" value="F:uridine phosphorylase activity"/>
    <property type="evidence" value="ECO:0007669"/>
    <property type="project" value="UniProtKB-EC"/>
</dbReference>
<evidence type="ECO:0000313" key="7">
    <source>
        <dbReference type="EMBL" id="KWZ76324.1"/>
    </source>
</evidence>
<dbReference type="GO" id="GO:0006152">
    <property type="term" value="P:purine nucleoside catabolic process"/>
    <property type="evidence" value="ECO:0007669"/>
    <property type="project" value="TreeGrafter"/>
</dbReference>
<dbReference type="EC" id="2.4.2.1" evidence="5"/>
<comment type="catalytic activity">
    <reaction evidence="5">
        <text>a purine 2'-deoxy-D-ribonucleoside + phosphate = a purine nucleobase + 2-deoxy-alpha-D-ribose 1-phosphate</text>
        <dbReference type="Rhea" id="RHEA:36431"/>
        <dbReference type="ChEBI" id="CHEBI:26386"/>
        <dbReference type="ChEBI" id="CHEBI:43474"/>
        <dbReference type="ChEBI" id="CHEBI:57259"/>
        <dbReference type="ChEBI" id="CHEBI:142361"/>
        <dbReference type="EC" id="2.4.2.1"/>
    </reaction>
</comment>
<gene>
    <name evidence="5" type="primary">deoD</name>
    <name evidence="7" type="ORF">HMPREF3213_03856</name>
</gene>
<evidence type="ECO:0000259" key="6">
    <source>
        <dbReference type="Pfam" id="PF01048"/>
    </source>
</evidence>
<name>A0A133K9Z1_HEYCO</name>
<dbReference type="PANTHER" id="PTHR43691:SF11">
    <property type="entry name" value="FI09636P-RELATED"/>
    <property type="match status" value="1"/>
</dbReference>
<feature type="site" description="Important for catalytic activity" evidence="5">
    <location>
        <position position="226"/>
    </location>
</feature>
<sequence length="243" mass="26624">MTISVKEHHKMSTHIGAKQGEIADTILLPGDPLRAKYIAENFLENAVCYNEVRNMFGFTGTYKGKKVSVQGTGMGIPSISIYITELMKDYGVQNLIRVGTCGGIQKDVKIRDVILAMGASTDSQINRKIFGAMDYAPLANFDLLKSAYESGVEKGLNLKAGNVFSADLFYDDYAEHEKWAQYGILAVEMETAALYTLAAKYGRKALAILTVSDHLLTGEATSAEERQTTFNDMIRVALDAAVK</sequence>
<feature type="domain" description="Nucleoside phosphorylase" evidence="6">
    <location>
        <begin position="26"/>
        <end position="231"/>
    </location>
</feature>
<dbReference type="NCBIfam" id="NF004489">
    <property type="entry name" value="PRK05819.1"/>
    <property type="match status" value="1"/>
</dbReference>
<dbReference type="PATRIC" id="fig|1398.22.peg.3860"/>
<dbReference type="PANTHER" id="PTHR43691">
    <property type="entry name" value="URIDINE PHOSPHORYLASE"/>
    <property type="match status" value="1"/>
</dbReference>
<reference evidence="8" key="1">
    <citation type="submission" date="2016-01" db="EMBL/GenBank/DDBJ databases">
        <authorList>
            <person name="Mitreva M."/>
            <person name="Pepin K.H."/>
            <person name="Mihindukulasuriya K.A."/>
            <person name="Fulton R."/>
            <person name="Fronick C."/>
            <person name="O'Laughlin M."/>
            <person name="Miner T."/>
            <person name="Herter B."/>
            <person name="Rosa B.A."/>
            <person name="Cordes M."/>
            <person name="Tomlinson C."/>
            <person name="Wollam A."/>
            <person name="Palsikar V.B."/>
            <person name="Mardis E.R."/>
            <person name="Wilson R.K."/>
        </authorList>
    </citation>
    <scope>NUCLEOTIDE SEQUENCE [LARGE SCALE GENOMIC DNA]</scope>
    <source>
        <strain evidence="8">GED7749B</strain>
    </source>
</reference>
<dbReference type="InterPro" id="IPR018016">
    <property type="entry name" value="Nucleoside_phosphorylase_CS"/>
</dbReference>
<dbReference type="NCBIfam" id="NF009914">
    <property type="entry name" value="PRK13374.1"/>
    <property type="match status" value="1"/>
</dbReference>
<comment type="similarity">
    <text evidence="1 5">Belongs to the PNP/UDP phosphorylase family.</text>
</comment>
<feature type="binding site" description="in other chain" evidence="5">
    <location>
        <position position="34"/>
    </location>
    <ligand>
        <name>phosphate</name>
        <dbReference type="ChEBI" id="CHEBI:43474"/>
        <note>ligand shared between dimeric partners</note>
    </ligand>
</feature>